<comment type="caution">
    <text evidence="2">The sequence shown here is derived from an EMBL/GenBank/DDBJ whole genome shotgun (WGS) entry which is preliminary data.</text>
</comment>
<evidence type="ECO:0000313" key="3">
    <source>
        <dbReference type="Proteomes" id="UP000218231"/>
    </source>
</evidence>
<organism evidence="2 3">
    <name type="scientific">Diploscapter pachys</name>
    <dbReference type="NCBI Taxonomy" id="2018661"/>
    <lineage>
        <taxon>Eukaryota</taxon>
        <taxon>Metazoa</taxon>
        <taxon>Ecdysozoa</taxon>
        <taxon>Nematoda</taxon>
        <taxon>Chromadorea</taxon>
        <taxon>Rhabditida</taxon>
        <taxon>Rhabditina</taxon>
        <taxon>Rhabditomorpha</taxon>
        <taxon>Rhabditoidea</taxon>
        <taxon>Rhabditidae</taxon>
        <taxon>Diploscapter</taxon>
    </lineage>
</organism>
<dbReference type="Proteomes" id="UP000218231">
    <property type="component" value="Unassembled WGS sequence"/>
</dbReference>
<protein>
    <recommendedName>
        <fullName evidence="4">Secreted protein</fullName>
    </recommendedName>
</protein>
<keyword evidence="1" id="KW-0732">Signal</keyword>
<evidence type="ECO:0000256" key="1">
    <source>
        <dbReference type="SAM" id="SignalP"/>
    </source>
</evidence>
<dbReference type="EMBL" id="LIAE01005120">
    <property type="protein sequence ID" value="PAV93527.1"/>
    <property type="molecule type" value="Genomic_DNA"/>
</dbReference>
<sequence>MARHLRCLGLLAVVTQAFCFDQVQLDSVVRLCLTGFAEQLRGFGVTSVGNEDIGLSQLRRQVVWAGPDQGVLAQGGGGLAAFFADAAEVEVGGVDIGVPFDKLLQRISSSSGYCCSRLSNSALASLMRSCSTKVRA</sequence>
<reference evidence="2 3" key="1">
    <citation type="journal article" date="2017" name="Curr. Biol.">
        <title>Genome architecture and evolution of a unichromosomal asexual nematode.</title>
        <authorList>
            <person name="Fradin H."/>
            <person name="Zegar C."/>
            <person name="Gutwein M."/>
            <person name="Lucas J."/>
            <person name="Kovtun M."/>
            <person name="Corcoran D."/>
            <person name="Baugh L.R."/>
            <person name="Kiontke K."/>
            <person name="Gunsalus K."/>
            <person name="Fitch D.H."/>
            <person name="Piano F."/>
        </authorList>
    </citation>
    <scope>NUCLEOTIDE SEQUENCE [LARGE SCALE GENOMIC DNA]</scope>
    <source>
        <strain evidence="2">PF1309</strain>
    </source>
</reference>
<dbReference type="AlphaFoldDB" id="A0A2A2M5L4"/>
<gene>
    <name evidence="2" type="ORF">WR25_26394</name>
</gene>
<proteinExistence type="predicted"/>
<feature type="chain" id="PRO_5012765099" description="Secreted protein" evidence="1">
    <location>
        <begin position="20"/>
        <end position="136"/>
    </location>
</feature>
<name>A0A2A2M5L4_9BILA</name>
<accession>A0A2A2M5L4</accession>
<feature type="signal peptide" evidence="1">
    <location>
        <begin position="1"/>
        <end position="19"/>
    </location>
</feature>
<keyword evidence="3" id="KW-1185">Reference proteome</keyword>
<evidence type="ECO:0008006" key="4">
    <source>
        <dbReference type="Google" id="ProtNLM"/>
    </source>
</evidence>
<evidence type="ECO:0000313" key="2">
    <source>
        <dbReference type="EMBL" id="PAV93527.1"/>
    </source>
</evidence>